<dbReference type="PIRSF" id="PIRSF004897">
    <property type="entry name" value="UCP004897_ACT"/>
    <property type="match status" value="1"/>
</dbReference>
<keyword evidence="3" id="KW-1185">Reference proteome</keyword>
<dbReference type="Gene3D" id="3.30.70.260">
    <property type="match status" value="1"/>
</dbReference>
<organism evidence="2 3">
    <name type="scientific">Thermogymnomonas acidicola</name>
    <dbReference type="NCBI Taxonomy" id="399579"/>
    <lineage>
        <taxon>Archaea</taxon>
        <taxon>Methanobacteriati</taxon>
        <taxon>Thermoplasmatota</taxon>
        <taxon>Thermoplasmata</taxon>
        <taxon>Thermoplasmatales</taxon>
        <taxon>Thermogymnomonas</taxon>
    </lineage>
</organism>
<sequence>MRNFWDTIRERFRDYPSQLAVVRKIISLGLSVVPGPDGSPRVTCDNIEVRTAAIAQALGVDRRVVAKALRRIIEDPELRSFFGALRPTTNLSMASSKLGLGVIRIIPTSASHPGIIAGVSRVIADFGISIRQVIVDDPELVENPTALIVTDGPVPPEVIPKIRKVQGVEAVTIL</sequence>
<reference evidence="2" key="2">
    <citation type="submission" date="2022-09" db="EMBL/GenBank/DDBJ databases">
        <authorList>
            <person name="Sun Q."/>
            <person name="Ohkuma M."/>
        </authorList>
    </citation>
    <scope>NUCLEOTIDE SEQUENCE</scope>
    <source>
        <strain evidence="2">JCM 13583</strain>
    </source>
</reference>
<accession>A0AA37BQF2</accession>
<evidence type="ECO:0000313" key="2">
    <source>
        <dbReference type="EMBL" id="GGM70223.1"/>
    </source>
</evidence>
<comment type="caution">
    <text evidence="2">The sequence shown here is derived from an EMBL/GenBank/DDBJ whole genome shotgun (WGS) entry which is preliminary data.</text>
</comment>
<dbReference type="AlphaFoldDB" id="A0AA37BQF2"/>
<dbReference type="SUPFAM" id="SSF55021">
    <property type="entry name" value="ACT-like"/>
    <property type="match status" value="1"/>
</dbReference>
<dbReference type="Proteomes" id="UP000632195">
    <property type="component" value="Unassembled WGS sequence"/>
</dbReference>
<reference evidence="2" key="1">
    <citation type="journal article" date="2014" name="Int. J. Syst. Evol. Microbiol.">
        <title>Complete genome sequence of Corynebacterium casei LMG S-19264T (=DSM 44701T), isolated from a smear-ripened cheese.</title>
        <authorList>
            <consortium name="US DOE Joint Genome Institute (JGI-PGF)"/>
            <person name="Walter F."/>
            <person name="Albersmeier A."/>
            <person name="Kalinowski J."/>
            <person name="Ruckert C."/>
        </authorList>
    </citation>
    <scope>NUCLEOTIDE SEQUENCE</scope>
    <source>
        <strain evidence="2">JCM 13583</strain>
    </source>
</reference>
<evidence type="ECO:0000259" key="1">
    <source>
        <dbReference type="PROSITE" id="PS51671"/>
    </source>
</evidence>
<proteinExistence type="predicted"/>
<dbReference type="InterPro" id="IPR002912">
    <property type="entry name" value="ACT_dom"/>
</dbReference>
<gene>
    <name evidence="2" type="ORF">GCM10007108_05410</name>
</gene>
<dbReference type="RefSeq" id="WP_188680100.1">
    <property type="nucleotide sequence ID" value="NZ_BMNY01000001.1"/>
</dbReference>
<name>A0AA37BQF2_9ARCH</name>
<protein>
    <submittedName>
        <fullName evidence="2">Amino acid-binding protein</fullName>
    </submittedName>
</protein>
<dbReference type="EMBL" id="BMNY01000001">
    <property type="protein sequence ID" value="GGM70223.1"/>
    <property type="molecule type" value="Genomic_DNA"/>
</dbReference>
<dbReference type="Pfam" id="PF01842">
    <property type="entry name" value="ACT"/>
    <property type="match status" value="1"/>
</dbReference>
<dbReference type="InterPro" id="IPR045865">
    <property type="entry name" value="ACT-like_dom_sf"/>
</dbReference>
<dbReference type="InterPro" id="IPR014424">
    <property type="entry name" value="UCP004897_ACT"/>
</dbReference>
<feature type="domain" description="ACT" evidence="1">
    <location>
        <begin position="104"/>
        <end position="174"/>
    </location>
</feature>
<evidence type="ECO:0000313" key="3">
    <source>
        <dbReference type="Proteomes" id="UP000632195"/>
    </source>
</evidence>
<dbReference type="PROSITE" id="PS51671">
    <property type="entry name" value="ACT"/>
    <property type="match status" value="1"/>
</dbReference>